<keyword evidence="3" id="KW-1185">Reference proteome</keyword>
<dbReference type="Pfam" id="PF13302">
    <property type="entry name" value="Acetyltransf_3"/>
    <property type="match status" value="1"/>
</dbReference>
<protein>
    <submittedName>
        <fullName evidence="2">GNAT family N-acetyltransferase</fullName>
    </submittedName>
</protein>
<feature type="domain" description="N-acetyltransferase" evidence="1">
    <location>
        <begin position="14"/>
        <end position="168"/>
    </location>
</feature>
<dbReference type="EMBL" id="JACDQQ010000772">
    <property type="protein sequence ID" value="MBA0084927.1"/>
    <property type="molecule type" value="Genomic_DNA"/>
</dbReference>
<name>A0A7V8NPG9_9BACT</name>
<dbReference type="Gene3D" id="3.40.630.30">
    <property type="match status" value="1"/>
</dbReference>
<dbReference type="SUPFAM" id="SSF55729">
    <property type="entry name" value="Acyl-CoA N-acyltransferases (Nat)"/>
    <property type="match status" value="1"/>
</dbReference>
<organism evidence="2 3">
    <name type="scientific">Candidatus Acidiferrum panamense</name>
    <dbReference type="NCBI Taxonomy" id="2741543"/>
    <lineage>
        <taxon>Bacteria</taxon>
        <taxon>Pseudomonadati</taxon>
        <taxon>Acidobacteriota</taxon>
        <taxon>Terriglobia</taxon>
        <taxon>Candidatus Acidiferrales</taxon>
        <taxon>Candidatus Acidiferrum</taxon>
    </lineage>
</organism>
<dbReference type="Proteomes" id="UP000567293">
    <property type="component" value="Unassembled WGS sequence"/>
</dbReference>
<evidence type="ECO:0000259" key="1">
    <source>
        <dbReference type="PROSITE" id="PS51186"/>
    </source>
</evidence>
<reference evidence="2" key="1">
    <citation type="submission" date="2020-06" db="EMBL/GenBank/DDBJ databases">
        <title>Legume-microbial interactions unlock mineral nutrients during tropical forest succession.</title>
        <authorList>
            <person name="Epihov D.Z."/>
        </authorList>
    </citation>
    <scope>NUCLEOTIDE SEQUENCE [LARGE SCALE GENOMIC DNA]</scope>
    <source>
        <strain evidence="2">Pan2503</strain>
    </source>
</reference>
<sequence>MPFDLQPTLKGELLTLRPLRPEDFHDLYAVAADPLIWEQHPNRDRHREEVFRQFFHEALESGGALIVIDSDSDQVIGSSRYHAYDPEKSEIEIGWTFLARSRWGGLYNREMKQLMLRHAFQFVKKVVFRVGPQNLRSQRALEKIGAVREGPRLDASGRDSLVYQITASA</sequence>
<evidence type="ECO:0000313" key="3">
    <source>
        <dbReference type="Proteomes" id="UP000567293"/>
    </source>
</evidence>
<comment type="caution">
    <text evidence="2">The sequence shown here is derived from an EMBL/GenBank/DDBJ whole genome shotgun (WGS) entry which is preliminary data.</text>
</comment>
<evidence type="ECO:0000313" key="2">
    <source>
        <dbReference type="EMBL" id="MBA0084927.1"/>
    </source>
</evidence>
<dbReference type="InterPro" id="IPR016181">
    <property type="entry name" value="Acyl_CoA_acyltransferase"/>
</dbReference>
<dbReference type="InterPro" id="IPR000182">
    <property type="entry name" value="GNAT_dom"/>
</dbReference>
<gene>
    <name evidence="2" type="ORF">HRJ53_08025</name>
</gene>
<dbReference type="PROSITE" id="PS51186">
    <property type="entry name" value="GNAT"/>
    <property type="match status" value="1"/>
</dbReference>
<dbReference type="GO" id="GO:0016747">
    <property type="term" value="F:acyltransferase activity, transferring groups other than amino-acyl groups"/>
    <property type="evidence" value="ECO:0007669"/>
    <property type="project" value="InterPro"/>
</dbReference>
<dbReference type="PANTHER" id="PTHR43610">
    <property type="entry name" value="BLL6696 PROTEIN"/>
    <property type="match status" value="1"/>
</dbReference>
<dbReference type="PANTHER" id="PTHR43610:SF1">
    <property type="entry name" value="N-ACETYLTRANSFERASE DOMAIN-CONTAINING PROTEIN"/>
    <property type="match status" value="1"/>
</dbReference>
<dbReference type="AlphaFoldDB" id="A0A7V8NPG9"/>
<accession>A0A7V8NPG9</accession>
<proteinExistence type="predicted"/>